<protein>
    <submittedName>
        <fullName evidence="2">Uncharacterized protein</fullName>
    </submittedName>
</protein>
<feature type="transmembrane region" description="Helical" evidence="1">
    <location>
        <begin position="562"/>
        <end position="582"/>
    </location>
</feature>
<organism evidence="2 3">
    <name type="scientific">Pseudoduganella guangdongensis</name>
    <dbReference type="NCBI Taxonomy" id="2692179"/>
    <lineage>
        <taxon>Bacteria</taxon>
        <taxon>Pseudomonadati</taxon>
        <taxon>Pseudomonadota</taxon>
        <taxon>Betaproteobacteria</taxon>
        <taxon>Burkholderiales</taxon>
        <taxon>Oxalobacteraceae</taxon>
        <taxon>Telluria group</taxon>
        <taxon>Pseudoduganella</taxon>
    </lineage>
</organism>
<keyword evidence="3" id="KW-1185">Reference proteome</keyword>
<gene>
    <name evidence="2" type="ORF">GTP41_18200</name>
</gene>
<feature type="transmembrane region" description="Helical" evidence="1">
    <location>
        <begin position="45"/>
        <end position="64"/>
    </location>
</feature>
<keyword evidence="1" id="KW-0812">Transmembrane</keyword>
<dbReference type="Proteomes" id="UP000448575">
    <property type="component" value="Unassembled WGS sequence"/>
</dbReference>
<dbReference type="AlphaFoldDB" id="A0A6N9HK69"/>
<feature type="transmembrane region" description="Helical" evidence="1">
    <location>
        <begin position="173"/>
        <end position="190"/>
    </location>
</feature>
<dbReference type="RefSeq" id="WP_161026995.1">
    <property type="nucleotide sequence ID" value="NZ_WWCJ01000013.1"/>
</dbReference>
<feature type="transmembrane region" description="Helical" evidence="1">
    <location>
        <begin position="531"/>
        <end position="550"/>
    </location>
</feature>
<feature type="transmembrane region" description="Helical" evidence="1">
    <location>
        <begin position="152"/>
        <end position="167"/>
    </location>
</feature>
<reference evidence="2 3" key="1">
    <citation type="submission" date="2019-12" db="EMBL/GenBank/DDBJ databases">
        <title>Novel species isolated from a subtropical stream in China.</title>
        <authorList>
            <person name="Lu H."/>
        </authorList>
    </citation>
    <scope>NUCLEOTIDE SEQUENCE [LARGE SCALE GENOMIC DNA]</scope>
    <source>
        <strain evidence="2 3">DS3</strain>
    </source>
</reference>
<evidence type="ECO:0000313" key="3">
    <source>
        <dbReference type="Proteomes" id="UP000448575"/>
    </source>
</evidence>
<name>A0A6N9HK69_9BURK</name>
<comment type="caution">
    <text evidence="2">The sequence shown here is derived from an EMBL/GenBank/DDBJ whole genome shotgun (WGS) entry which is preliminary data.</text>
</comment>
<keyword evidence="1" id="KW-0472">Membrane</keyword>
<evidence type="ECO:0000256" key="1">
    <source>
        <dbReference type="SAM" id="Phobius"/>
    </source>
</evidence>
<dbReference type="EMBL" id="WWCJ01000013">
    <property type="protein sequence ID" value="MYN04028.1"/>
    <property type="molecule type" value="Genomic_DNA"/>
</dbReference>
<accession>A0A6N9HK69</accession>
<feature type="transmembrane region" description="Helical" evidence="1">
    <location>
        <begin position="85"/>
        <end position="110"/>
    </location>
</feature>
<feature type="transmembrane region" description="Helical" evidence="1">
    <location>
        <begin position="122"/>
        <end position="145"/>
    </location>
</feature>
<feature type="transmembrane region" description="Helical" evidence="1">
    <location>
        <begin position="12"/>
        <end position="33"/>
    </location>
</feature>
<keyword evidence="1" id="KW-1133">Transmembrane helix</keyword>
<proteinExistence type="predicted"/>
<feature type="transmembrane region" description="Helical" evidence="1">
    <location>
        <begin position="202"/>
        <end position="221"/>
    </location>
</feature>
<evidence type="ECO:0000313" key="2">
    <source>
        <dbReference type="EMBL" id="MYN04028.1"/>
    </source>
</evidence>
<sequence length="601" mass="65454">MRELYLSELRRFRNAALLAAPLHLLALFLVLRFCDLVHMHAHRQLLVMFIQLLLVFGFGLYQFGTYRQPNRWMWLMHRPVPASRIAAAICAASATLVALVIGLPGLLALAGTQLLTTRVVDAYHYAVVLHGTLFAMAAWLCAGYVMLNRSKLGAAIVLLPFLLQFYITSVYQLLLLDALSIFLLAAMVATTMQPNRHAAPRGAGPVLATALPLLLAAYFLLSWGGSMAYQYAAILLGAHPLNTEVPPAGGYTQAVRSTPDQLLQLGLATSRHPRAAEWRAAIGAENSVASPVYLDRYPIRNQVGPLTPHGFSDPANKLDWTYSQDAAGFIGRNAFTGERKAFLAVPSLPLVEQDEAGRVSAMFPHSQAVYDAASRSWREVLRVPSDEVLLGTPARAAQGRHYLVTSKRLLVLEDSPQRRELFSIPLPGPAADLASVDIATVTDGLLASFVFGKRMIDGAPGGEQLTLFIGAGGQAMEVARRPLTHDFPTLFEHKDWWISPVLHALDSVPGRLLANPGVFPPLPLTLPRPPAAWIAAVLAAVLSALAAWWWQRRTDASQRLRAGWVMACLLLGPAAFLCLAVMQPRRARLTARLRGSTPAAA</sequence>